<reference evidence="2 3" key="1">
    <citation type="submission" date="2015-11" db="EMBL/GenBank/DDBJ databases">
        <title>Genomic analysis of 38 Legionella species identifies large and diverse effector repertoires.</title>
        <authorList>
            <person name="Burstein D."/>
            <person name="Amaro F."/>
            <person name="Zusman T."/>
            <person name="Lifshitz Z."/>
            <person name="Cohen O."/>
            <person name="Gilbert J.A."/>
            <person name="Pupko T."/>
            <person name="Shuman H.A."/>
            <person name="Segal G."/>
        </authorList>
    </citation>
    <scope>NUCLEOTIDE SEQUENCE [LARGE SCALE GENOMIC DNA]</scope>
    <source>
        <strain evidence="2 3">Bercovier 4</strain>
    </source>
</reference>
<dbReference type="PATRIC" id="fig|454.4.peg.2350"/>
<sequence>MTDKVLRHWMETKKKWEDIFSLRVPKPENLLDLMEKWSDFRRITITLATEPAQIKGGDKFYLDAQSFLQEACQFFGVQSYKDLPFPGNLPYKLIEASTKAQGKSTLSTEMFKADFPKAVKEAKNLKQQRKEEEKQREEETIRIREEQRKQEIHDKVEQDPFFLALNGIQGKINGEITRISLKNPNDDRITHLRHVEALMQSQISTTKQSCKEDFLSYRGKNQESLRSECKNQMKTIIKIHLMDNNALEMSWREKIGRAILNAIIALPVKIKSISSNTPSSNLFFKFKTTSKENIENIQDDIDKIETKPYKK</sequence>
<dbReference type="EMBL" id="LNYH01000125">
    <property type="protein sequence ID" value="KTD18523.1"/>
    <property type="molecule type" value="Genomic_DNA"/>
</dbReference>
<dbReference type="RefSeq" id="WP_058502460.1">
    <property type="nucleotide sequence ID" value="NZ_CAAAJA010000082.1"/>
</dbReference>
<gene>
    <name evidence="2" type="ORF">Lisr_2152</name>
</gene>
<name>A0A0W0VEM1_9GAMM</name>
<dbReference type="OrthoDB" id="5654071at2"/>
<evidence type="ECO:0000313" key="2">
    <source>
        <dbReference type="EMBL" id="KTD18523.1"/>
    </source>
</evidence>
<keyword evidence="3" id="KW-1185">Reference proteome</keyword>
<dbReference type="Proteomes" id="UP000054761">
    <property type="component" value="Unassembled WGS sequence"/>
</dbReference>
<proteinExistence type="predicted"/>
<organism evidence="2 3">
    <name type="scientific">Legionella israelensis</name>
    <dbReference type="NCBI Taxonomy" id="454"/>
    <lineage>
        <taxon>Bacteria</taxon>
        <taxon>Pseudomonadati</taxon>
        <taxon>Pseudomonadota</taxon>
        <taxon>Gammaproteobacteria</taxon>
        <taxon>Legionellales</taxon>
        <taxon>Legionellaceae</taxon>
        <taxon>Legionella</taxon>
    </lineage>
</organism>
<evidence type="ECO:0000256" key="1">
    <source>
        <dbReference type="SAM" id="Coils"/>
    </source>
</evidence>
<dbReference type="STRING" id="454.Lisr_2152"/>
<comment type="caution">
    <text evidence="2">The sequence shown here is derived from an EMBL/GenBank/DDBJ whole genome shotgun (WGS) entry which is preliminary data.</text>
</comment>
<evidence type="ECO:0000313" key="3">
    <source>
        <dbReference type="Proteomes" id="UP000054761"/>
    </source>
</evidence>
<keyword evidence="1" id="KW-0175">Coiled coil</keyword>
<feature type="coiled-coil region" evidence="1">
    <location>
        <begin position="115"/>
        <end position="149"/>
    </location>
</feature>
<dbReference type="AlphaFoldDB" id="A0A0W0VEM1"/>
<protein>
    <submittedName>
        <fullName evidence="2">Uncharacterized protein</fullName>
    </submittedName>
</protein>
<accession>A0A0W0VEM1</accession>